<keyword evidence="4" id="KW-1185">Reference proteome</keyword>
<comment type="caution">
    <text evidence="3">The sequence shown here is derived from an EMBL/GenBank/DDBJ whole genome shotgun (WGS) entry which is preliminary data.</text>
</comment>
<dbReference type="Proteomes" id="UP000591272">
    <property type="component" value="Unassembled WGS sequence"/>
</dbReference>
<feature type="compositionally biased region" description="Basic and acidic residues" evidence="1">
    <location>
        <begin position="52"/>
        <end position="64"/>
    </location>
</feature>
<organism evidence="3 4">
    <name type="scientific">Actinomadura citrea</name>
    <dbReference type="NCBI Taxonomy" id="46158"/>
    <lineage>
        <taxon>Bacteria</taxon>
        <taxon>Bacillati</taxon>
        <taxon>Actinomycetota</taxon>
        <taxon>Actinomycetes</taxon>
        <taxon>Streptosporangiales</taxon>
        <taxon>Thermomonosporaceae</taxon>
        <taxon>Actinomadura</taxon>
    </lineage>
</organism>
<proteinExistence type="predicted"/>
<name>A0A7Y9KAK3_9ACTN</name>
<protein>
    <submittedName>
        <fullName evidence="3">Uncharacterized protein</fullName>
    </submittedName>
</protein>
<evidence type="ECO:0000256" key="2">
    <source>
        <dbReference type="SAM" id="SignalP"/>
    </source>
</evidence>
<dbReference type="RefSeq" id="WP_179833236.1">
    <property type="nucleotide sequence ID" value="NZ_BMRD01000014.1"/>
</dbReference>
<feature type="region of interest" description="Disordered" evidence="1">
    <location>
        <begin position="41"/>
        <end position="64"/>
    </location>
</feature>
<evidence type="ECO:0000313" key="3">
    <source>
        <dbReference type="EMBL" id="NYE11932.1"/>
    </source>
</evidence>
<gene>
    <name evidence="3" type="ORF">BJ999_002228</name>
</gene>
<dbReference type="EMBL" id="JACCBT010000001">
    <property type="protein sequence ID" value="NYE11932.1"/>
    <property type="molecule type" value="Genomic_DNA"/>
</dbReference>
<sequence>MKKAGLTLAGVAVLGTAAVVGTTVVSGGDATPTTSVAAKKELGAQSGNAGQSERKNGQKCTDKRVARGKRHFAGTWTRWENRDPWTVSGWGPGTLNAATSYTVGHTVTISVGATVESINTVLGYQGNKQWQRSLGYTPTLKEKKHYRLDIGRAYKIYQFDVYEPTGRWMADLSGMGRSQCVGLHDVYVGKGKALWFWKLDHRLRVTPKKKR</sequence>
<evidence type="ECO:0000313" key="4">
    <source>
        <dbReference type="Proteomes" id="UP000591272"/>
    </source>
</evidence>
<feature type="chain" id="PRO_5039344189" evidence="2">
    <location>
        <begin position="18"/>
        <end position="211"/>
    </location>
</feature>
<evidence type="ECO:0000256" key="1">
    <source>
        <dbReference type="SAM" id="MobiDB-lite"/>
    </source>
</evidence>
<feature type="signal peptide" evidence="2">
    <location>
        <begin position="1"/>
        <end position="17"/>
    </location>
</feature>
<keyword evidence="2" id="KW-0732">Signal</keyword>
<reference evidence="3 4" key="1">
    <citation type="submission" date="2020-07" db="EMBL/GenBank/DDBJ databases">
        <title>Sequencing the genomes of 1000 actinobacteria strains.</title>
        <authorList>
            <person name="Klenk H.-P."/>
        </authorList>
    </citation>
    <scope>NUCLEOTIDE SEQUENCE [LARGE SCALE GENOMIC DNA]</scope>
    <source>
        <strain evidence="3 4">DSM 43461</strain>
    </source>
</reference>
<dbReference type="AlphaFoldDB" id="A0A7Y9KAK3"/>
<accession>A0A7Y9KAK3</accession>